<reference evidence="2 3" key="1">
    <citation type="journal article" date="2005" name="Appl. Environ. Microbiol.">
        <title>Intestinal bacterial communities that produce active estrogen-like compounds enterodiol and enterolactone in humans.</title>
        <authorList>
            <person name="Clavel T."/>
            <person name="Henderson G."/>
            <person name="Alpert C.A."/>
            <person name="Philippe C."/>
            <person name="Rigottier-Gois L."/>
            <person name="Dore J."/>
            <person name="Blaut M."/>
        </authorList>
    </citation>
    <scope>NUCLEOTIDE SEQUENCE [LARGE SCALE GENOMIC DNA]</scope>
    <source>
        <strain evidence="2 3">SECO-MT75m2</strain>
    </source>
</reference>
<feature type="transmembrane region" description="Helical" evidence="1">
    <location>
        <begin position="278"/>
        <end position="299"/>
    </location>
</feature>
<feature type="transmembrane region" description="Helical" evidence="1">
    <location>
        <begin position="72"/>
        <end position="92"/>
    </location>
</feature>
<comment type="caution">
    <text evidence="2">The sequence shown here is derived from an EMBL/GenBank/DDBJ whole genome shotgun (WGS) entry which is preliminary data.</text>
</comment>
<feature type="transmembrane region" description="Helical" evidence="1">
    <location>
        <begin position="400"/>
        <end position="419"/>
    </location>
</feature>
<proteinExistence type="predicted"/>
<feature type="transmembrane region" description="Helical" evidence="1">
    <location>
        <begin position="132"/>
        <end position="150"/>
    </location>
</feature>
<protein>
    <recommendedName>
        <fullName evidence="4">O-antigen ligase domain-containing protein</fullName>
    </recommendedName>
</protein>
<dbReference type="Proteomes" id="UP000312594">
    <property type="component" value="Unassembled WGS sequence"/>
</dbReference>
<dbReference type="AlphaFoldDB" id="A0A5C5BQM7"/>
<feature type="transmembrane region" description="Helical" evidence="1">
    <location>
        <begin position="332"/>
        <end position="349"/>
    </location>
</feature>
<feature type="transmembrane region" description="Helical" evidence="1">
    <location>
        <begin position="39"/>
        <end position="57"/>
    </location>
</feature>
<accession>A0A5C5BQM7</accession>
<keyword evidence="1" id="KW-1133">Transmembrane helix</keyword>
<dbReference type="EMBL" id="VEVP01000041">
    <property type="protein sequence ID" value="TNU88834.1"/>
    <property type="molecule type" value="Genomic_DNA"/>
</dbReference>
<feature type="transmembrane region" description="Helical" evidence="1">
    <location>
        <begin position="201"/>
        <end position="224"/>
    </location>
</feature>
<keyword evidence="1" id="KW-0472">Membrane</keyword>
<keyword evidence="1" id="KW-0812">Transmembrane</keyword>
<evidence type="ECO:0008006" key="4">
    <source>
        <dbReference type="Google" id="ProtNLM"/>
    </source>
</evidence>
<name>A0A5C5BQM7_EGGLN</name>
<feature type="transmembrane region" description="Helical" evidence="1">
    <location>
        <begin position="157"/>
        <end position="181"/>
    </location>
</feature>
<evidence type="ECO:0000256" key="1">
    <source>
        <dbReference type="SAM" id="Phobius"/>
    </source>
</evidence>
<sequence>MMKRERVRLTQIVNPIDHSAKHGDWTAKKARGRAGIGELRINSTLVFIILFSAMPLVDSLNGMLIRANGSNAIGIGDVYRFFVLLASFAFFAKKIRKGFFVAFLSSAAFSLLAISVHALIGLGGGAFSEFNLVVQWLFAPILTLSLYTAIRNNVIRANAVISVLNILKWLAPLTILVPYFLNVGYSTYGASDGSFVGYKAFYYANNGISLMLIALFAWTAYLVFQKKTPSNFFTLLLNGCALALIGTKSSLLMLILSFFIVIYSLYGDRLLKLLGKGIMVIIVAAVLLFAFSSAIYDFLFPILDRWAFFSTKVYGDDILSALTSGRVDLLPVYWEIMLSAKNSFLAIVFGMGDLSRIIKLCEIDYADMFFQFGLIGLLLLLSFIFYVVKKGRSSGRKRSFALSIVIFLLVYALIVGHVFNNAMSSMVFVLFAVYAMTESEHRGA</sequence>
<feature type="transmembrane region" description="Helical" evidence="1">
    <location>
        <begin position="99"/>
        <end position="120"/>
    </location>
</feature>
<evidence type="ECO:0000313" key="2">
    <source>
        <dbReference type="EMBL" id="TNU88834.1"/>
    </source>
</evidence>
<feature type="transmembrane region" description="Helical" evidence="1">
    <location>
        <begin position="369"/>
        <end position="388"/>
    </location>
</feature>
<gene>
    <name evidence="2" type="ORF">FIC87_13240</name>
</gene>
<evidence type="ECO:0000313" key="3">
    <source>
        <dbReference type="Proteomes" id="UP000312594"/>
    </source>
</evidence>
<feature type="transmembrane region" description="Helical" evidence="1">
    <location>
        <begin position="236"/>
        <end position="266"/>
    </location>
</feature>
<organism evidence="2 3">
    <name type="scientific">Eggerthella lenta</name>
    <name type="common">Eubacterium lentum</name>
    <dbReference type="NCBI Taxonomy" id="84112"/>
    <lineage>
        <taxon>Bacteria</taxon>
        <taxon>Bacillati</taxon>
        <taxon>Actinomycetota</taxon>
        <taxon>Coriobacteriia</taxon>
        <taxon>Eggerthellales</taxon>
        <taxon>Eggerthellaceae</taxon>
        <taxon>Eggerthella</taxon>
    </lineage>
</organism>